<dbReference type="InterPro" id="IPR009057">
    <property type="entry name" value="Homeodomain-like_sf"/>
</dbReference>
<evidence type="ECO:0000256" key="2">
    <source>
        <dbReference type="PROSITE-ProRule" id="PRU00335"/>
    </source>
</evidence>
<dbReference type="PROSITE" id="PS50977">
    <property type="entry name" value="HTH_TETR_2"/>
    <property type="match status" value="1"/>
</dbReference>
<dbReference type="InterPro" id="IPR001647">
    <property type="entry name" value="HTH_TetR"/>
</dbReference>
<feature type="domain" description="HTH tetR-type" evidence="3">
    <location>
        <begin position="1"/>
        <end position="37"/>
    </location>
</feature>
<dbReference type="Gene3D" id="1.10.357.10">
    <property type="entry name" value="Tetracycline Repressor, domain 2"/>
    <property type="match status" value="1"/>
</dbReference>
<keyword evidence="1 2" id="KW-0238">DNA-binding</keyword>
<dbReference type="AlphaFoldDB" id="A0A0B7NYJ3"/>
<organism evidence="4">
    <name type="scientific">Propionibacterium freudenreichii subsp. freudenreichii</name>
    <dbReference type="NCBI Taxonomy" id="66712"/>
    <lineage>
        <taxon>Bacteria</taxon>
        <taxon>Bacillati</taxon>
        <taxon>Actinomycetota</taxon>
        <taxon>Actinomycetes</taxon>
        <taxon>Propionibacteriales</taxon>
        <taxon>Propionibacteriaceae</taxon>
        <taxon>Propionibacterium</taxon>
    </lineage>
</organism>
<evidence type="ECO:0000313" key="4">
    <source>
        <dbReference type="EMBL" id="CEP25897.1"/>
    </source>
</evidence>
<dbReference type="GO" id="GO:0003677">
    <property type="term" value="F:DNA binding"/>
    <property type="evidence" value="ECO:0007669"/>
    <property type="project" value="UniProtKB-UniRule"/>
</dbReference>
<protein>
    <submittedName>
        <fullName evidence="4">Transcriptional regulatory protein</fullName>
    </submittedName>
</protein>
<sequence length="169" mass="18325">MTQIAESAGFTKGAVYSNFESKPELFSTVCIENINRLSPPVIAELDAMFANGARDASAIDRIADSFAQIVIESGPWQVALGEFRQLAVHDPQVAESYATLLRERTEQAMRLLDGHPLARRLGPQRTREAIWTVFELISLLALEHAAAPHMVTPAAIRSVLASVLGGLSA</sequence>
<reference evidence="4" key="1">
    <citation type="submission" date="2014-08" db="EMBL/GenBank/DDBJ databases">
        <authorList>
            <person name="Falentin Helene"/>
        </authorList>
    </citation>
    <scope>NUCLEOTIDE SEQUENCE</scope>
</reference>
<evidence type="ECO:0000256" key="1">
    <source>
        <dbReference type="ARBA" id="ARBA00023125"/>
    </source>
</evidence>
<dbReference type="Pfam" id="PF00440">
    <property type="entry name" value="TetR_N"/>
    <property type="match status" value="1"/>
</dbReference>
<name>A0A0B7NYJ3_PROFF</name>
<accession>A0A0B7NYJ3</accession>
<gene>
    <name evidence="4" type="primary">cobR</name>
    <name evidence="4" type="ORF">PFCIRM138_02955</name>
</gene>
<proteinExistence type="predicted"/>
<evidence type="ECO:0000259" key="3">
    <source>
        <dbReference type="PROSITE" id="PS50977"/>
    </source>
</evidence>
<comment type="caution">
    <text evidence="2">Lacks conserved residue(s) required for the propagation of feature annotation.</text>
</comment>
<dbReference type="SUPFAM" id="SSF46689">
    <property type="entry name" value="Homeodomain-like"/>
    <property type="match status" value="1"/>
</dbReference>
<dbReference type="EMBL" id="LM676387">
    <property type="protein sequence ID" value="CEP25897.1"/>
    <property type="molecule type" value="Genomic_DNA"/>
</dbReference>